<organism evidence="2 3">
    <name type="scientific">Vespula germanica</name>
    <name type="common">German yellow jacket</name>
    <name type="synonym">Paravespula germanica</name>
    <dbReference type="NCBI Taxonomy" id="30212"/>
    <lineage>
        <taxon>Eukaryota</taxon>
        <taxon>Metazoa</taxon>
        <taxon>Ecdysozoa</taxon>
        <taxon>Arthropoda</taxon>
        <taxon>Hexapoda</taxon>
        <taxon>Insecta</taxon>
        <taxon>Pterygota</taxon>
        <taxon>Neoptera</taxon>
        <taxon>Endopterygota</taxon>
        <taxon>Hymenoptera</taxon>
        <taxon>Apocrita</taxon>
        <taxon>Aculeata</taxon>
        <taxon>Vespoidea</taxon>
        <taxon>Vespidae</taxon>
        <taxon>Vespinae</taxon>
        <taxon>Vespula</taxon>
    </lineage>
</organism>
<dbReference type="AlphaFoldDB" id="A0A834NFZ3"/>
<proteinExistence type="predicted"/>
<accession>A0A834NFZ3</accession>
<evidence type="ECO:0000313" key="3">
    <source>
        <dbReference type="Proteomes" id="UP000617340"/>
    </source>
</evidence>
<evidence type="ECO:0000256" key="1">
    <source>
        <dbReference type="SAM" id="MobiDB-lite"/>
    </source>
</evidence>
<dbReference type="EMBL" id="JACSDZ010000004">
    <property type="protein sequence ID" value="KAF7406023.1"/>
    <property type="molecule type" value="Genomic_DNA"/>
</dbReference>
<keyword evidence="3" id="KW-1185">Reference proteome</keyword>
<reference evidence="2" key="1">
    <citation type="journal article" date="2020" name="G3 (Bethesda)">
        <title>High-Quality Assemblies for Three Invasive Social Wasps from the &lt;i&gt;Vespula&lt;/i&gt; Genus.</title>
        <authorList>
            <person name="Harrop T.W.R."/>
            <person name="Guhlin J."/>
            <person name="McLaughlin G.M."/>
            <person name="Permina E."/>
            <person name="Stockwell P."/>
            <person name="Gilligan J."/>
            <person name="Le Lec M.F."/>
            <person name="Gruber M.A.M."/>
            <person name="Quinn O."/>
            <person name="Lovegrove M."/>
            <person name="Duncan E.J."/>
            <person name="Remnant E.J."/>
            <person name="Van Eeckhoven J."/>
            <person name="Graham B."/>
            <person name="Knapp R.A."/>
            <person name="Langford K.W."/>
            <person name="Kronenberg Z."/>
            <person name="Press M.O."/>
            <person name="Eacker S.M."/>
            <person name="Wilson-Rankin E.E."/>
            <person name="Purcell J."/>
            <person name="Lester P.J."/>
            <person name="Dearden P.K."/>
        </authorList>
    </citation>
    <scope>NUCLEOTIDE SEQUENCE</scope>
    <source>
        <strain evidence="2">Linc-1</strain>
    </source>
</reference>
<feature type="region of interest" description="Disordered" evidence="1">
    <location>
        <begin position="33"/>
        <end position="58"/>
    </location>
</feature>
<gene>
    <name evidence="2" type="ORF">HZH68_005392</name>
</gene>
<dbReference type="Proteomes" id="UP000617340">
    <property type="component" value="Unassembled WGS sequence"/>
</dbReference>
<name>A0A834NFZ3_VESGE</name>
<sequence>MPIIMGLQQQATSQDTVDFPDYLKSSAQYHQVHGSLSQNEQKSPHRDHNTSFTSTKGLLNGPGQNNCFLNSAVQRLSMQSICRHETELHLTQSSSFEDFAFAIGSKRAVVGRARARAVARKQLLHDRKADADASSRAS</sequence>
<comment type="caution">
    <text evidence="2">The sequence shown here is derived from an EMBL/GenBank/DDBJ whole genome shotgun (WGS) entry which is preliminary data.</text>
</comment>
<evidence type="ECO:0008006" key="4">
    <source>
        <dbReference type="Google" id="ProtNLM"/>
    </source>
</evidence>
<protein>
    <recommendedName>
        <fullName evidence="4">USP domain-containing protein</fullName>
    </recommendedName>
</protein>
<evidence type="ECO:0000313" key="2">
    <source>
        <dbReference type="EMBL" id="KAF7406023.1"/>
    </source>
</evidence>